<keyword evidence="2" id="KW-1185">Reference proteome</keyword>
<accession>A0ACB9MD09</accession>
<sequence>MRCSVPERARLHAAMLALKFGSALFNVVLYAVLNAGTSKIVLTVYNNAVAFLLLLPFAYLLEKDVRPRITVGFLIEFFLLALVGITANQAFFLLGLDNTSPTLASAIQNSIPAITFLMAAILRIEEVRLDRKDGLAKAFGTAVCVAGTSIITLYKGPVVYSPTLPFQTTNIDPYDTDVQWTGSTEGKNWTLGCIYLIAQCLACSSWFVMQVPLVRKYPAQLSIMTYASFFGMMQFLVISVFLERNPGAWHVHSRGELFVIFYTGVAASGASALQIWCIDKGGPVFVAIYQPVQTLIAAILAPFALREEFYLGGVIGAVLTIVGLYLVLWGMNKERNYNAEDASFLVETDHESIAAPPVIEPSVTLPLLRPPSRK</sequence>
<reference evidence="2" key="1">
    <citation type="journal article" date="2023" name="Front. Plant Sci.">
        <title>Chromosomal-level genome assembly of Melastoma candidum provides insights into trichome evolution.</title>
        <authorList>
            <person name="Zhong Y."/>
            <person name="Wu W."/>
            <person name="Sun C."/>
            <person name="Zou P."/>
            <person name="Liu Y."/>
            <person name="Dai S."/>
            <person name="Zhou R."/>
        </authorList>
    </citation>
    <scope>NUCLEOTIDE SEQUENCE [LARGE SCALE GENOMIC DNA]</scope>
</reference>
<protein>
    <submittedName>
        <fullName evidence="1">Uncharacterized protein</fullName>
    </submittedName>
</protein>
<dbReference type="Proteomes" id="UP001057402">
    <property type="component" value="Chromosome 10"/>
</dbReference>
<name>A0ACB9MD09_9MYRT</name>
<evidence type="ECO:0000313" key="2">
    <source>
        <dbReference type="Proteomes" id="UP001057402"/>
    </source>
</evidence>
<comment type="caution">
    <text evidence="1">The sequence shown here is derived from an EMBL/GenBank/DDBJ whole genome shotgun (WGS) entry which is preliminary data.</text>
</comment>
<dbReference type="EMBL" id="CM042889">
    <property type="protein sequence ID" value="KAI4321615.1"/>
    <property type="molecule type" value="Genomic_DNA"/>
</dbReference>
<proteinExistence type="predicted"/>
<organism evidence="1 2">
    <name type="scientific">Melastoma candidum</name>
    <dbReference type="NCBI Taxonomy" id="119954"/>
    <lineage>
        <taxon>Eukaryota</taxon>
        <taxon>Viridiplantae</taxon>
        <taxon>Streptophyta</taxon>
        <taxon>Embryophyta</taxon>
        <taxon>Tracheophyta</taxon>
        <taxon>Spermatophyta</taxon>
        <taxon>Magnoliopsida</taxon>
        <taxon>eudicotyledons</taxon>
        <taxon>Gunneridae</taxon>
        <taxon>Pentapetalae</taxon>
        <taxon>rosids</taxon>
        <taxon>malvids</taxon>
        <taxon>Myrtales</taxon>
        <taxon>Melastomataceae</taxon>
        <taxon>Melastomatoideae</taxon>
        <taxon>Melastomateae</taxon>
        <taxon>Melastoma</taxon>
    </lineage>
</organism>
<gene>
    <name evidence="1" type="ORF">MLD38_034978</name>
</gene>
<evidence type="ECO:0000313" key="1">
    <source>
        <dbReference type="EMBL" id="KAI4321615.1"/>
    </source>
</evidence>